<dbReference type="PROSITE" id="PS51186">
    <property type="entry name" value="GNAT"/>
    <property type="match status" value="1"/>
</dbReference>
<dbReference type="CDD" id="cd04301">
    <property type="entry name" value="NAT_SF"/>
    <property type="match status" value="1"/>
</dbReference>
<dbReference type="RefSeq" id="WP_310765197.1">
    <property type="nucleotide sequence ID" value="NZ_CP134050.1"/>
</dbReference>
<feature type="domain" description="N-acetyltransferase" evidence="1">
    <location>
        <begin position="29"/>
        <end position="171"/>
    </location>
</feature>
<dbReference type="EC" id="2.3.1.-" evidence="2"/>
<sequence>MAECVLRELNLADLGGDFLSGFHRRQETRRVWYIEDGEWKQKDDFFIDEWDGQKKQLVIEDLKNCVRTGGSVVGAYDAGMLIGFANVEGTLFGSKGQYLELPYIHISSEHRGKGIGKKLFASCCRLAREKGAKKLYIAAHPSVETQQFYRSVGCVLAAEINPRIYEKEPLDIQLERVL</sequence>
<dbReference type="GO" id="GO:0016746">
    <property type="term" value="F:acyltransferase activity"/>
    <property type="evidence" value="ECO:0007669"/>
    <property type="project" value="UniProtKB-KW"/>
</dbReference>
<dbReference type="Pfam" id="PF00583">
    <property type="entry name" value="Acetyltransf_1"/>
    <property type="match status" value="1"/>
</dbReference>
<name>A0ABY9T2E4_BREBE</name>
<evidence type="ECO:0000313" key="3">
    <source>
        <dbReference type="Proteomes" id="UP001256827"/>
    </source>
</evidence>
<protein>
    <submittedName>
        <fullName evidence="2">GNAT family N-acetyltransferase</fullName>
        <ecNumber evidence="2">2.3.1.-</ecNumber>
    </submittedName>
</protein>
<keyword evidence="2" id="KW-0808">Transferase</keyword>
<dbReference type="Proteomes" id="UP001256827">
    <property type="component" value="Chromosome"/>
</dbReference>
<dbReference type="InterPro" id="IPR016181">
    <property type="entry name" value="Acyl_CoA_acyltransferase"/>
</dbReference>
<proteinExistence type="predicted"/>
<keyword evidence="3" id="KW-1185">Reference proteome</keyword>
<evidence type="ECO:0000259" key="1">
    <source>
        <dbReference type="PROSITE" id="PS51186"/>
    </source>
</evidence>
<gene>
    <name evidence="2" type="ORF">RGB73_23625</name>
</gene>
<dbReference type="SUPFAM" id="SSF55729">
    <property type="entry name" value="Acyl-CoA N-acyltransferases (Nat)"/>
    <property type="match status" value="1"/>
</dbReference>
<organism evidence="2 3">
    <name type="scientific">Brevibacillus brevis</name>
    <name type="common">Bacillus brevis</name>
    <dbReference type="NCBI Taxonomy" id="1393"/>
    <lineage>
        <taxon>Bacteria</taxon>
        <taxon>Bacillati</taxon>
        <taxon>Bacillota</taxon>
        <taxon>Bacilli</taxon>
        <taxon>Bacillales</taxon>
        <taxon>Paenibacillaceae</taxon>
        <taxon>Brevibacillus</taxon>
    </lineage>
</organism>
<dbReference type="InterPro" id="IPR000182">
    <property type="entry name" value="GNAT_dom"/>
</dbReference>
<evidence type="ECO:0000313" key="2">
    <source>
        <dbReference type="EMBL" id="WNC13649.1"/>
    </source>
</evidence>
<keyword evidence="2" id="KW-0012">Acyltransferase</keyword>
<reference evidence="2 3" key="1">
    <citation type="submission" date="2023-09" db="EMBL/GenBank/DDBJ databases">
        <title>Complete Genome and Methylome dissection of Bacillus brevis NEB573 original source of BbsI restriction endonuclease.</title>
        <authorList>
            <person name="Fomenkov A."/>
            <person name="Roberts R.D."/>
        </authorList>
    </citation>
    <scope>NUCLEOTIDE SEQUENCE [LARGE SCALE GENOMIC DNA]</scope>
    <source>
        <strain evidence="2 3">NEB573</strain>
    </source>
</reference>
<dbReference type="Gene3D" id="3.40.630.30">
    <property type="match status" value="1"/>
</dbReference>
<dbReference type="EMBL" id="CP134050">
    <property type="protein sequence ID" value="WNC13649.1"/>
    <property type="molecule type" value="Genomic_DNA"/>
</dbReference>
<accession>A0ABY9T2E4</accession>